<feature type="region of interest" description="Disordered" evidence="2">
    <location>
        <begin position="1"/>
        <end position="20"/>
    </location>
</feature>
<name>A0AAU7DXN3_9MICO</name>
<feature type="compositionally biased region" description="Pro residues" evidence="2">
    <location>
        <begin position="1"/>
        <end position="11"/>
    </location>
</feature>
<feature type="coiled-coil region" evidence="1">
    <location>
        <begin position="71"/>
        <end position="105"/>
    </location>
</feature>
<protein>
    <submittedName>
        <fullName evidence="4">Uncharacterized protein</fullName>
    </submittedName>
</protein>
<dbReference type="AlphaFoldDB" id="A0AAU7DXN3"/>
<evidence type="ECO:0000313" key="4">
    <source>
        <dbReference type="EMBL" id="XBH22583.1"/>
    </source>
</evidence>
<dbReference type="EMBL" id="CP146203">
    <property type="protein sequence ID" value="XBH22583.1"/>
    <property type="molecule type" value="Genomic_DNA"/>
</dbReference>
<keyword evidence="3" id="KW-0812">Transmembrane</keyword>
<keyword evidence="3" id="KW-0472">Membrane</keyword>
<keyword evidence="3" id="KW-1133">Transmembrane helix</keyword>
<evidence type="ECO:0000256" key="3">
    <source>
        <dbReference type="SAM" id="Phobius"/>
    </source>
</evidence>
<feature type="transmembrane region" description="Helical" evidence="3">
    <location>
        <begin position="30"/>
        <end position="50"/>
    </location>
</feature>
<accession>A0AAU7DXN3</accession>
<organism evidence="4">
    <name type="scientific">Jonesiaceae bacterium BS-20</name>
    <dbReference type="NCBI Taxonomy" id="3120821"/>
    <lineage>
        <taxon>Bacteria</taxon>
        <taxon>Bacillati</taxon>
        <taxon>Actinomycetota</taxon>
        <taxon>Actinomycetes</taxon>
        <taxon>Micrococcales</taxon>
        <taxon>Jonesiaceae</taxon>
    </lineage>
</organism>
<reference evidence="4" key="1">
    <citation type="submission" date="2024-02" db="EMBL/GenBank/DDBJ databases">
        <title>Tomenella chthoni gen. nov. sp. nov., a member of the family Jonesiaceae isolated from bat guano.</title>
        <authorList>
            <person name="Miller S.L."/>
            <person name="King J."/>
            <person name="Sankaranarayanan K."/>
            <person name="Lawson P.A."/>
        </authorList>
    </citation>
    <scope>NUCLEOTIDE SEQUENCE</scope>
    <source>
        <strain evidence="4">BS-20</strain>
    </source>
</reference>
<sequence>MSLPPSVPAPQGPVHRQEPATADKRKRLNIILAILLVLALAATGYLVFLARSWSNQSAELDAISSGLGTQIAGLQTELNATTDNLTVAQEQLTKAQKRITELASEKALVGDDRESQRIIAEDTAQVAQEALTVSSQLGDCISAQTAHANLITTAQGKQHEIISELLKENPNMDAIRSTNESLTEMNTDISTQRTAANDACTGAVDRYNRLLDDLNQQ</sequence>
<evidence type="ECO:0000256" key="1">
    <source>
        <dbReference type="SAM" id="Coils"/>
    </source>
</evidence>
<gene>
    <name evidence="4" type="ORF">V5R04_05005</name>
</gene>
<proteinExistence type="predicted"/>
<keyword evidence="1" id="KW-0175">Coiled coil</keyword>
<evidence type="ECO:0000256" key="2">
    <source>
        <dbReference type="SAM" id="MobiDB-lite"/>
    </source>
</evidence>